<feature type="non-terminal residue" evidence="1">
    <location>
        <position position="1"/>
    </location>
</feature>
<reference evidence="1" key="2">
    <citation type="submission" date="2023-05" db="EMBL/GenBank/DDBJ databases">
        <authorList>
            <person name="Fouks B."/>
        </authorList>
    </citation>
    <scope>NUCLEOTIDE SEQUENCE</scope>
    <source>
        <strain evidence="1">Stay&amp;Tobe</strain>
        <tissue evidence="1">Testes</tissue>
    </source>
</reference>
<proteinExistence type="predicted"/>
<reference evidence="1" key="1">
    <citation type="journal article" date="2023" name="IScience">
        <title>Live-bearing cockroach genome reveals convergent evolutionary mechanisms linked to viviparity in insects and beyond.</title>
        <authorList>
            <person name="Fouks B."/>
            <person name="Harrison M.C."/>
            <person name="Mikhailova A.A."/>
            <person name="Marchal E."/>
            <person name="English S."/>
            <person name="Carruthers M."/>
            <person name="Jennings E.C."/>
            <person name="Chiamaka E.L."/>
            <person name="Frigard R.A."/>
            <person name="Pippel M."/>
            <person name="Attardo G.M."/>
            <person name="Benoit J.B."/>
            <person name="Bornberg-Bauer E."/>
            <person name="Tobe S.S."/>
        </authorList>
    </citation>
    <scope>NUCLEOTIDE SEQUENCE</scope>
    <source>
        <strain evidence="1">Stay&amp;Tobe</strain>
    </source>
</reference>
<dbReference type="AlphaFoldDB" id="A0AAD8A6I7"/>
<protein>
    <submittedName>
        <fullName evidence="1">Uncharacterized protein</fullName>
    </submittedName>
</protein>
<evidence type="ECO:0000313" key="2">
    <source>
        <dbReference type="Proteomes" id="UP001233999"/>
    </source>
</evidence>
<feature type="non-terminal residue" evidence="1">
    <location>
        <position position="60"/>
    </location>
</feature>
<dbReference type="EMBL" id="JASPKZ010003445">
    <property type="protein sequence ID" value="KAJ9593374.1"/>
    <property type="molecule type" value="Genomic_DNA"/>
</dbReference>
<organism evidence="1 2">
    <name type="scientific">Diploptera punctata</name>
    <name type="common">Pacific beetle cockroach</name>
    <dbReference type="NCBI Taxonomy" id="6984"/>
    <lineage>
        <taxon>Eukaryota</taxon>
        <taxon>Metazoa</taxon>
        <taxon>Ecdysozoa</taxon>
        <taxon>Arthropoda</taxon>
        <taxon>Hexapoda</taxon>
        <taxon>Insecta</taxon>
        <taxon>Pterygota</taxon>
        <taxon>Neoptera</taxon>
        <taxon>Polyneoptera</taxon>
        <taxon>Dictyoptera</taxon>
        <taxon>Blattodea</taxon>
        <taxon>Blaberoidea</taxon>
        <taxon>Blaberidae</taxon>
        <taxon>Diplopterinae</taxon>
        <taxon>Diploptera</taxon>
    </lineage>
</organism>
<dbReference type="Proteomes" id="UP001233999">
    <property type="component" value="Unassembled WGS sequence"/>
</dbReference>
<name>A0AAD8A6I7_DIPPU</name>
<sequence>LYLVSEGRFYQQRVGFNNRVSPCIMLPMLVKLTLRVGFTNRVTSLREIDSKGRFHQQRQL</sequence>
<evidence type="ECO:0000313" key="1">
    <source>
        <dbReference type="EMBL" id="KAJ9593374.1"/>
    </source>
</evidence>
<keyword evidence="2" id="KW-1185">Reference proteome</keyword>
<comment type="caution">
    <text evidence="1">The sequence shown here is derived from an EMBL/GenBank/DDBJ whole genome shotgun (WGS) entry which is preliminary data.</text>
</comment>
<gene>
    <name evidence="1" type="ORF">L9F63_015078</name>
</gene>
<accession>A0AAD8A6I7</accession>